<organism evidence="1">
    <name type="scientific">Oryza nivara</name>
    <name type="common">Indian wild rice</name>
    <name type="synonym">Oryza sativa f. spontanea</name>
    <dbReference type="NCBI Taxonomy" id="4536"/>
    <lineage>
        <taxon>Eukaryota</taxon>
        <taxon>Viridiplantae</taxon>
        <taxon>Streptophyta</taxon>
        <taxon>Embryophyta</taxon>
        <taxon>Tracheophyta</taxon>
        <taxon>Spermatophyta</taxon>
        <taxon>Magnoliopsida</taxon>
        <taxon>Liliopsida</taxon>
        <taxon>Poales</taxon>
        <taxon>Poaceae</taxon>
        <taxon>BOP clade</taxon>
        <taxon>Oryzoideae</taxon>
        <taxon>Oryzeae</taxon>
        <taxon>Oryzinae</taxon>
        <taxon>Oryza</taxon>
    </lineage>
</organism>
<reference evidence="1" key="2">
    <citation type="submission" date="2018-04" db="EMBL/GenBank/DDBJ databases">
        <title>OnivRS2 (Oryza nivara Reference Sequence Version 2).</title>
        <authorList>
            <person name="Zhang J."/>
            <person name="Kudrna D."/>
            <person name="Lee S."/>
            <person name="Talag J."/>
            <person name="Rajasekar S."/>
            <person name="Welchert J."/>
            <person name="Hsing Y.-I."/>
            <person name="Wing R.A."/>
        </authorList>
    </citation>
    <scope>NUCLEOTIDE SEQUENCE [LARGE SCALE GENOMIC DNA]</scope>
</reference>
<dbReference type="EnsemblPlants" id="ONIVA01G32830.2">
    <property type="protein sequence ID" value="ONIVA01G32830.2"/>
    <property type="gene ID" value="ONIVA01G32830"/>
</dbReference>
<sequence>MDGSYRHGEHPGYTISLRFVQREAIRGGEDTLGAASSSVLKIYKVILSSSEASCMQGYYI</sequence>
<dbReference type="AlphaFoldDB" id="A0A0E0FS69"/>
<protein>
    <submittedName>
        <fullName evidence="1">Uncharacterized protein</fullName>
    </submittedName>
</protein>
<evidence type="ECO:0000313" key="2">
    <source>
        <dbReference type="Proteomes" id="UP000006591"/>
    </source>
</evidence>
<proteinExistence type="predicted"/>
<keyword evidence="2" id="KW-1185">Reference proteome</keyword>
<accession>A0A0E0FS69</accession>
<dbReference type="Proteomes" id="UP000006591">
    <property type="component" value="Chromosome 1"/>
</dbReference>
<name>A0A0E0FS69_ORYNI</name>
<evidence type="ECO:0000313" key="1">
    <source>
        <dbReference type="EnsemblPlants" id="ONIVA01G32830.2"/>
    </source>
</evidence>
<dbReference type="Gramene" id="ONIVA01G32830.2">
    <property type="protein sequence ID" value="ONIVA01G32830.2"/>
    <property type="gene ID" value="ONIVA01G32830"/>
</dbReference>
<reference evidence="1" key="1">
    <citation type="submission" date="2015-04" db="UniProtKB">
        <authorList>
            <consortium name="EnsemblPlants"/>
        </authorList>
    </citation>
    <scope>IDENTIFICATION</scope>
    <source>
        <strain evidence="1">SL10</strain>
    </source>
</reference>